<proteinExistence type="predicted"/>
<evidence type="ECO:0000256" key="1">
    <source>
        <dbReference type="SAM" id="Phobius"/>
    </source>
</evidence>
<protein>
    <submittedName>
        <fullName evidence="2">Uncharacterized protein</fullName>
    </submittedName>
</protein>
<keyword evidence="1" id="KW-0472">Membrane</keyword>
<organism evidence="2 3">
    <name type="scientific">Massariosphaeria phaeospora</name>
    <dbReference type="NCBI Taxonomy" id="100035"/>
    <lineage>
        <taxon>Eukaryota</taxon>
        <taxon>Fungi</taxon>
        <taxon>Dikarya</taxon>
        <taxon>Ascomycota</taxon>
        <taxon>Pezizomycotina</taxon>
        <taxon>Dothideomycetes</taxon>
        <taxon>Pleosporomycetidae</taxon>
        <taxon>Pleosporales</taxon>
        <taxon>Pleosporales incertae sedis</taxon>
        <taxon>Massariosphaeria</taxon>
    </lineage>
</organism>
<feature type="transmembrane region" description="Helical" evidence="1">
    <location>
        <begin position="32"/>
        <end position="53"/>
    </location>
</feature>
<gene>
    <name evidence="2" type="ORF">BDV95DRAFT_595592</name>
</gene>
<dbReference type="EMBL" id="JAADJZ010000014">
    <property type="protein sequence ID" value="KAF2870019.1"/>
    <property type="molecule type" value="Genomic_DNA"/>
</dbReference>
<evidence type="ECO:0000313" key="2">
    <source>
        <dbReference type="EMBL" id="KAF2870019.1"/>
    </source>
</evidence>
<accession>A0A7C8M6L6</accession>
<comment type="caution">
    <text evidence="2">The sequence shown here is derived from an EMBL/GenBank/DDBJ whole genome shotgun (WGS) entry which is preliminary data.</text>
</comment>
<dbReference type="AlphaFoldDB" id="A0A7C8M6L6"/>
<name>A0A7C8M6L6_9PLEO</name>
<reference evidence="2 3" key="1">
    <citation type="submission" date="2020-01" db="EMBL/GenBank/DDBJ databases">
        <authorList>
            <consortium name="DOE Joint Genome Institute"/>
            <person name="Haridas S."/>
            <person name="Albert R."/>
            <person name="Binder M."/>
            <person name="Bloem J."/>
            <person name="Labutti K."/>
            <person name="Salamov A."/>
            <person name="Andreopoulos B."/>
            <person name="Baker S.E."/>
            <person name="Barry K."/>
            <person name="Bills G."/>
            <person name="Bluhm B.H."/>
            <person name="Cannon C."/>
            <person name="Castanera R."/>
            <person name="Culley D.E."/>
            <person name="Daum C."/>
            <person name="Ezra D."/>
            <person name="Gonzalez J.B."/>
            <person name="Henrissat B."/>
            <person name="Kuo A."/>
            <person name="Liang C."/>
            <person name="Lipzen A."/>
            <person name="Lutzoni F."/>
            <person name="Magnuson J."/>
            <person name="Mondo S."/>
            <person name="Nolan M."/>
            <person name="Ohm R."/>
            <person name="Pangilinan J."/>
            <person name="Park H.-J.H."/>
            <person name="Ramirez L."/>
            <person name="Alfaro M."/>
            <person name="Sun H."/>
            <person name="Tritt A."/>
            <person name="Yoshinaga Y."/>
            <person name="Zwiers L.-H.L."/>
            <person name="Turgeon B.G."/>
            <person name="Goodwin S.B."/>
            <person name="Spatafora J.W."/>
            <person name="Crous P.W."/>
            <person name="Grigoriev I.V."/>
        </authorList>
    </citation>
    <scope>NUCLEOTIDE SEQUENCE [LARGE SCALE GENOMIC DNA]</scope>
    <source>
        <strain evidence="2 3">CBS 611.86</strain>
    </source>
</reference>
<evidence type="ECO:0000313" key="3">
    <source>
        <dbReference type="Proteomes" id="UP000481861"/>
    </source>
</evidence>
<keyword evidence="3" id="KW-1185">Reference proteome</keyword>
<sequence>MTTPPTHAFPPHLPLHPRKPSRLANVLRSRPVHYALFALLLFGAAVLMVAMGVRLGRQTMDRGAMDGANQVTMQSTVVVTSVDRVTKPVTVLLTSMKGVKGGEVTVTAELPAVMTGGSGVGNGGGM</sequence>
<dbReference type="Proteomes" id="UP000481861">
    <property type="component" value="Unassembled WGS sequence"/>
</dbReference>
<keyword evidence="1" id="KW-0812">Transmembrane</keyword>
<keyword evidence="1" id="KW-1133">Transmembrane helix</keyword>